<dbReference type="InterPro" id="IPR023346">
    <property type="entry name" value="Lysozyme-like_dom_sf"/>
</dbReference>
<dbReference type="SUPFAM" id="SSF53955">
    <property type="entry name" value="Lysozyme-like"/>
    <property type="match status" value="1"/>
</dbReference>
<reference evidence="3 4" key="2">
    <citation type="submission" date="2019-09" db="EMBL/GenBank/DDBJ databases">
        <title>Mesorhizobium sp. MaA-C15 isolated from Microcystis aeruginosa.</title>
        <authorList>
            <person name="Jeong S.E."/>
            <person name="Jin H.M."/>
            <person name="Jeon C.O."/>
        </authorList>
    </citation>
    <scope>NUCLEOTIDE SEQUENCE [LARGE SCALE GENOMIC DNA]</scope>
    <source>
        <strain evidence="3 4">MaA-C15</strain>
    </source>
</reference>
<evidence type="ECO:0000313" key="3">
    <source>
        <dbReference type="EMBL" id="TYR32298.1"/>
    </source>
</evidence>
<evidence type="ECO:0000259" key="2">
    <source>
        <dbReference type="Pfam" id="PF19489"/>
    </source>
</evidence>
<proteinExistence type="predicted"/>
<feature type="domain" description="Transglycosylase SLT" evidence="2">
    <location>
        <begin position="12"/>
        <end position="195"/>
    </location>
</feature>
<dbReference type="InterPro" id="IPR045795">
    <property type="entry name" value="SLT_4"/>
</dbReference>
<reference evidence="3 4" key="1">
    <citation type="submission" date="2019-08" db="EMBL/GenBank/DDBJ databases">
        <authorList>
            <person name="Seo Y.L."/>
        </authorList>
    </citation>
    <scope>NUCLEOTIDE SEQUENCE [LARGE SCALE GENOMIC DNA]</scope>
    <source>
        <strain evidence="3 4">MaA-C15</strain>
    </source>
</reference>
<name>A0A5D4GV81_9HYPH</name>
<keyword evidence="1" id="KW-0732">Signal</keyword>
<dbReference type="EMBL" id="VSZS01000062">
    <property type="protein sequence ID" value="TYR32298.1"/>
    <property type="molecule type" value="Genomic_DNA"/>
</dbReference>
<organism evidence="3 4">
    <name type="scientific">Neoaquamicrobium microcysteis</name>
    <dbReference type="NCBI Taxonomy" id="2682781"/>
    <lineage>
        <taxon>Bacteria</taxon>
        <taxon>Pseudomonadati</taxon>
        <taxon>Pseudomonadota</taxon>
        <taxon>Alphaproteobacteria</taxon>
        <taxon>Hyphomicrobiales</taxon>
        <taxon>Phyllobacteriaceae</taxon>
        <taxon>Neoaquamicrobium</taxon>
    </lineage>
</organism>
<feature type="signal peptide" evidence="1">
    <location>
        <begin position="1"/>
        <end position="22"/>
    </location>
</feature>
<dbReference type="Gene3D" id="1.10.530.10">
    <property type="match status" value="1"/>
</dbReference>
<feature type="chain" id="PRO_5022942625" evidence="1">
    <location>
        <begin position="23"/>
        <end position="196"/>
    </location>
</feature>
<keyword evidence="4" id="KW-1185">Reference proteome</keyword>
<comment type="caution">
    <text evidence="3">The sequence shown here is derived from an EMBL/GenBank/DDBJ whole genome shotgun (WGS) entry which is preliminary data.</text>
</comment>
<evidence type="ECO:0000256" key="1">
    <source>
        <dbReference type="SAM" id="SignalP"/>
    </source>
</evidence>
<gene>
    <name evidence="3" type="ORF">FY036_10805</name>
</gene>
<dbReference type="AlphaFoldDB" id="A0A5D4GV81"/>
<dbReference type="Proteomes" id="UP000323258">
    <property type="component" value="Unassembled WGS sequence"/>
</dbReference>
<dbReference type="Pfam" id="PF19489">
    <property type="entry name" value="SLT_4"/>
    <property type="match status" value="1"/>
</dbReference>
<protein>
    <submittedName>
        <fullName evidence="3">Transglycosylase SLT domain-containing protein</fullName>
    </submittedName>
</protein>
<dbReference type="RefSeq" id="WP_148914744.1">
    <property type="nucleotide sequence ID" value="NZ_VSZS01000062.1"/>
</dbReference>
<sequence>MCVSRVLRFLPLLALLAVSACASKPSQINNVCAVFSQNAGWTSNWRRSTHAASQKYGIPPHVLMATIRMESGFDGRARPPRKMILGFIPGKRASTAYGYSQALDGTWTQYQRETGRHSARRNNFSDAVDFVGWYHNKSVNTLGIAPHDTYNLYLAYYSGHSGYSRGSWRNNNSIQNYARRTSNMANDYAGQMQNCR</sequence>
<dbReference type="PROSITE" id="PS51257">
    <property type="entry name" value="PROKAR_LIPOPROTEIN"/>
    <property type="match status" value="1"/>
</dbReference>
<dbReference type="CDD" id="cd00442">
    <property type="entry name" value="Lyz-like"/>
    <property type="match status" value="1"/>
</dbReference>
<accession>A0A5D4GV81</accession>
<dbReference type="OrthoDB" id="9789144at2"/>
<evidence type="ECO:0000313" key="4">
    <source>
        <dbReference type="Proteomes" id="UP000323258"/>
    </source>
</evidence>